<evidence type="ECO:0000313" key="1">
    <source>
        <dbReference type="EMBL" id="SVC84284.1"/>
    </source>
</evidence>
<proteinExistence type="predicted"/>
<dbReference type="Gene3D" id="3.40.50.300">
    <property type="entry name" value="P-loop containing nucleotide triphosphate hydrolases"/>
    <property type="match status" value="1"/>
</dbReference>
<reference evidence="1" key="1">
    <citation type="submission" date="2018-05" db="EMBL/GenBank/DDBJ databases">
        <authorList>
            <person name="Lanie J.A."/>
            <person name="Ng W.-L."/>
            <person name="Kazmierczak K.M."/>
            <person name="Andrzejewski T.M."/>
            <person name="Davidsen T.M."/>
            <person name="Wayne K.J."/>
            <person name="Tettelin H."/>
            <person name="Glass J.I."/>
            <person name="Rusch D."/>
            <person name="Podicherti R."/>
            <person name="Tsui H.-C.T."/>
            <person name="Winkler M.E."/>
        </authorList>
    </citation>
    <scope>NUCLEOTIDE SEQUENCE</scope>
</reference>
<dbReference type="InterPro" id="IPR027417">
    <property type="entry name" value="P-loop_NTPase"/>
</dbReference>
<dbReference type="AlphaFoldDB" id="A0A382QFG0"/>
<evidence type="ECO:0008006" key="2">
    <source>
        <dbReference type="Google" id="ProtNLM"/>
    </source>
</evidence>
<gene>
    <name evidence="1" type="ORF">METZ01_LOCUS337138</name>
</gene>
<dbReference type="EMBL" id="UINC01114163">
    <property type="protein sequence ID" value="SVC84284.1"/>
    <property type="molecule type" value="Genomic_DNA"/>
</dbReference>
<name>A0A382QFG0_9ZZZZ</name>
<organism evidence="1">
    <name type="scientific">marine metagenome</name>
    <dbReference type="NCBI Taxonomy" id="408172"/>
    <lineage>
        <taxon>unclassified sequences</taxon>
        <taxon>metagenomes</taxon>
        <taxon>ecological metagenomes</taxon>
    </lineage>
</organism>
<accession>A0A382QFG0</accession>
<protein>
    <recommendedName>
        <fullName evidence="2">ABC transporter domain-containing protein</fullName>
    </recommendedName>
</protein>
<feature type="non-terminal residue" evidence="1">
    <location>
        <position position="42"/>
    </location>
</feature>
<sequence length="42" mass="4685">MFGVDNAADRAREILSAMGLEHRMDDKVSTYSRGIEQRCAIA</sequence>